<comment type="caution">
    <text evidence="2">The sequence shown here is derived from an EMBL/GenBank/DDBJ whole genome shotgun (WGS) entry which is preliminary data.</text>
</comment>
<accession>A0ABD0XT81</accession>
<gene>
    <name evidence="2" type="ORF">AAG570_007923</name>
</gene>
<dbReference type="AlphaFoldDB" id="A0ABD0XT81"/>
<evidence type="ECO:0000313" key="2">
    <source>
        <dbReference type="EMBL" id="KAL1110392.1"/>
    </source>
</evidence>
<keyword evidence="1" id="KW-0812">Transmembrane</keyword>
<sequence>MGRKAPKGGTDPGRVLSWRHGNRIADLIEPPGVRPIDPEIICDMESKHSSGDKLTIYNVILNPTWAYGIELWGSARKSNIDRIQVFQSKILDTPCYLDDLRELQLPQFVIDAEFHSSPALPPLAVIIVCALLLLAIILIATALVWKHKKKMQNFLPCKSSPQNHCDVAHGNGVIYEDLTNIRPRPLPQPSMEMLDVKARGIEMAYHSPVFICPPAPPHSRPLPSHQYCSQDLYNPVYEELSNGK</sequence>
<evidence type="ECO:0000256" key="1">
    <source>
        <dbReference type="SAM" id="Phobius"/>
    </source>
</evidence>
<keyword evidence="3" id="KW-1185">Reference proteome</keyword>
<evidence type="ECO:0000313" key="3">
    <source>
        <dbReference type="Proteomes" id="UP001558652"/>
    </source>
</evidence>
<proteinExistence type="predicted"/>
<organism evidence="2 3">
    <name type="scientific">Ranatra chinensis</name>
    <dbReference type="NCBI Taxonomy" id="642074"/>
    <lineage>
        <taxon>Eukaryota</taxon>
        <taxon>Metazoa</taxon>
        <taxon>Ecdysozoa</taxon>
        <taxon>Arthropoda</taxon>
        <taxon>Hexapoda</taxon>
        <taxon>Insecta</taxon>
        <taxon>Pterygota</taxon>
        <taxon>Neoptera</taxon>
        <taxon>Paraneoptera</taxon>
        <taxon>Hemiptera</taxon>
        <taxon>Heteroptera</taxon>
        <taxon>Panheteroptera</taxon>
        <taxon>Nepomorpha</taxon>
        <taxon>Nepidae</taxon>
        <taxon>Ranatrinae</taxon>
        <taxon>Ranatra</taxon>
    </lineage>
</organism>
<protein>
    <submittedName>
        <fullName evidence="2">Uncharacterized protein</fullName>
    </submittedName>
</protein>
<dbReference type="Proteomes" id="UP001558652">
    <property type="component" value="Unassembled WGS sequence"/>
</dbReference>
<name>A0ABD0XT81_9HEMI</name>
<dbReference type="EMBL" id="JBFDAA010000022">
    <property type="protein sequence ID" value="KAL1110392.1"/>
    <property type="molecule type" value="Genomic_DNA"/>
</dbReference>
<keyword evidence="1" id="KW-0472">Membrane</keyword>
<keyword evidence="1" id="KW-1133">Transmembrane helix</keyword>
<reference evidence="2 3" key="1">
    <citation type="submission" date="2024-07" db="EMBL/GenBank/DDBJ databases">
        <title>Chromosome-level genome assembly of the water stick insect Ranatra chinensis (Heteroptera: Nepidae).</title>
        <authorList>
            <person name="Liu X."/>
        </authorList>
    </citation>
    <scope>NUCLEOTIDE SEQUENCE [LARGE SCALE GENOMIC DNA]</scope>
    <source>
        <strain evidence="2">Cailab_2021Rc</strain>
        <tissue evidence="2">Muscle</tissue>
    </source>
</reference>
<feature type="transmembrane region" description="Helical" evidence="1">
    <location>
        <begin position="123"/>
        <end position="145"/>
    </location>
</feature>